<keyword evidence="3" id="KW-1185">Reference proteome</keyword>
<name>A0A0D3HRX7_9ORYZ</name>
<dbReference type="Gramene" id="OBART12G04360.1">
    <property type="protein sequence ID" value="OBART12G04360.1"/>
    <property type="gene ID" value="OBART12G04360"/>
</dbReference>
<organism evidence="2">
    <name type="scientific">Oryza barthii</name>
    <dbReference type="NCBI Taxonomy" id="65489"/>
    <lineage>
        <taxon>Eukaryota</taxon>
        <taxon>Viridiplantae</taxon>
        <taxon>Streptophyta</taxon>
        <taxon>Embryophyta</taxon>
        <taxon>Tracheophyta</taxon>
        <taxon>Spermatophyta</taxon>
        <taxon>Magnoliopsida</taxon>
        <taxon>Liliopsida</taxon>
        <taxon>Poales</taxon>
        <taxon>Poaceae</taxon>
        <taxon>BOP clade</taxon>
        <taxon>Oryzoideae</taxon>
        <taxon>Oryzeae</taxon>
        <taxon>Oryzinae</taxon>
        <taxon>Oryza</taxon>
    </lineage>
</organism>
<keyword evidence="1" id="KW-0472">Membrane</keyword>
<feature type="transmembrane region" description="Helical" evidence="1">
    <location>
        <begin position="58"/>
        <end position="78"/>
    </location>
</feature>
<sequence>MVGGSRLLPVTMRIPNSAPLRTDHRSSYWLFVCLLNLGFAVLRLWWQEGKHLPDSYGFFILSYGMCAGYKLMSVMMSLQEI</sequence>
<proteinExistence type="predicted"/>
<keyword evidence="1" id="KW-1133">Transmembrane helix</keyword>
<dbReference type="Proteomes" id="UP000026960">
    <property type="component" value="Chromosome 12"/>
</dbReference>
<protein>
    <submittedName>
        <fullName evidence="2">Uncharacterized protein</fullName>
    </submittedName>
</protein>
<reference evidence="2" key="1">
    <citation type="journal article" date="2009" name="Rice">
        <title>De Novo Next Generation Sequencing of Plant Genomes.</title>
        <authorList>
            <person name="Rounsley S."/>
            <person name="Marri P.R."/>
            <person name="Yu Y."/>
            <person name="He R."/>
            <person name="Sisneros N."/>
            <person name="Goicoechea J.L."/>
            <person name="Lee S.J."/>
            <person name="Angelova A."/>
            <person name="Kudrna D."/>
            <person name="Luo M."/>
            <person name="Affourtit J."/>
            <person name="Desany B."/>
            <person name="Knight J."/>
            <person name="Niazi F."/>
            <person name="Egholm M."/>
            <person name="Wing R.A."/>
        </authorList>
    </citation>
    <scope>NUCLEOTIDE SEQUENCE [LARGE SCALE GENOMIC DNA]</scope>
    <source>
        <strain evidence="2">cv. IRGC 105608</strain>
    </source>
</reference>
<evidence type="ECO:0000256" key="1">
    <source>
        <dbReference type="SAM" id="Phobius"/>
    </source>
</evidence>
<dbReference type="AlphaFoldDB" id="A0A0D3HRX7"/>
<dbReference type="PaxDb" id="65489-OBART12G04360.1"/>
<dbReference type="HOGENOM" id="CLU_2577613_0_0_1"/>
<reference evidence="2" key="2">
    <citation type="submission" date="2015-03" db="UniProtKB">
        <authorList>
            <consortium name="EnsemblPlants"/>
        </authorList>
    </citation>
    <scope>IDENTIFICATION</scope>
</reference>
<feature type="transmembrane region" description="Helical" evidence="1">
    <location>
        <begin position="28"/>
        <end position="46"/>
    </location>
</feature>
<evidence type="ECO:0000313" key="2">
    <source>
        <dbReference type="EnsemblPlants" id="OBART12G04360.1"/>
    </source>
</evidence>
<evidence type="ECO:0000313" key="3">
    <source>
        <dbReference type="Proteomes" id="UP000026960"/>
    </source>
</evidence>
<dbReference type="EnsemblPlants" id="OBART12G04360.1">
    <property type="protein sequence ID" value="OBART12G04360.1"/>
    <property type="gene ID" value="OBART12G04360"/>
</dbReference>
<keyword evidence="1" id="KW-0812">Transmembrane</keyword>
<accession>A0A0D3HRX7</accession>